<dbReference type="InParanoid" id="L2GW33"/>
<dbReference type="AlphaFoldDB" id="L2GW33"/>
<feature type="transmembrane region" description="Helical" evidence="7">
    <location>
        <begin position="148"/>
        <end position="164"/>
    </location>
</feature>
<name>L2GW33_VAVCU</name>
<dbReference type="GO" id="GO:0000139">
    <property type="term" value="C:Golgi membrane"/>
    <property type="evidence" value="ECO:0007669"/>
    <property type="project" value="TreeGrafter"/>
</dbReference>
<feature type="transmembrane region" description="Helical" evidence="7">
    <location>
        <begin position="176"/>
        <end position="195"/>
    </location>
</feature>
<accession>L2GW33</accession>
<dbReference type="GO" id="GO:0005789">
    <property type="term" value="C:endoplasmic reticulum membrane"/>
    <property type="evidence" value="ECO:0007669"/>
    <property type="project" value="TreeGrafter"/>
</dbReference>
<protein>
    <recommendedName>
        <fullName evidence="10">Sugar phosphate transporter domain-containing protein</fullName>
    </recommendedName>
</protein>
<keyword evidence="6 7" id="KW-0472">Membrane</keyword>
<keyword evidence="4 7" id="KW-0812">Transmembrane</keyword>
<dbReference type="GO" id="GO:0022857">
    <property type="term" value="F:transmembrane transporter activity"/>
    <property type="evidence" value="ECO:0007669"/>
    <property type="project" value="TreeGrafter"/>
</dbReference>
<dbReference type="HOGENOM" id="CLU_036019_0_0_1"/>
<feature type="transmembrane region" description="Helical" evidence="7">
    <location>
        <begin position="61"/>
        <end position="79"/>
    </location>
</feature>
<dbReference type="STRING" id="948595.L2GW33"/>
<evidence type="ECO:0008006" key="10">
    <source>
        <dbReference type="Google" id="ProtNLM"/>
    </source>
</evidence>
<feature type="transmembrane region" description="Helical" evidence="7">
    <location>
        <begin position="22"/>
        <end position="41"/>
    </location>
</feature>
<dbReference type="Pfam" id="PF08449">
    <property type="entry name" value="UAA"/>
    <property type="match status" value="1"/>
</dbReference>
<keyword evidence="9" id="KW-1185">Reference proteome</keyword>
<evidence type="ECO:0000256" key="6">
    <source>
        <dbReference type="ARBA" id="ARBA00023136"/>
    </source>
</evidence>
<keyword evidence="3" id="KW-0762">Sugar transport</keyword>
<dbReference type="EMBL" id="GL877415">
    <property type="protein sequence ID" value="ELA47572.1"/>
    <property type="molecule type" value="Genomic_DNA"/>
</dbReference>
<comment type="subcellular location">
    <subcellularLocation>
        <location evidence="1">Membrane</location>
        <topology evidence="1">Multi-pass membrane protein</topology>
    </subcellularLocation>
</comment>
<evidence type="ECO:0000313" key="9">
    <source>
        <dbReference type="Proteomes" id="UP000011081"/>
    </source>
</evidence>
<organism evidence="8 9">
    <name type="scientific">Vavraia culicis (isolate floridensis)</name>
    <name type="common">Microsporidian parasite</name>
    <dbReference type="NCBI Taxonomy" id="948595"/>
    <lineage>
        <taxon>Eukaryota</taxon>
        <taxon>Fungi</taxon>
        <taxon>Fungi incertae sedis</taxon>
        <taxon>Microsporidia</taxon>
        <taxon>Pleistophoridae</taxon>
        <taxon>Vavraia</taxon>
    </lineage>
</organism>
<feature type="transmembrane region" description="Helical" evidence="7">
    <location>
        <begin position="207"/>
        <end position="227"/>
    </location>
</feature>
<dbReference type="InterPro" id="IPR013657">
    <property type="entry name" value="SCL35B1-4/HUT1"/>
</dbReference>
<dbReference type="RefSeq" id="XP_008073917.1">
    <property type="nucleotide sequence ID" value="XM_008075726.1"/>
</dbReference>
<dbReference type="FunCoup" id="L2GW33">
    <property type="interactions" value="128"/>
</dbReference>
<dbReference type="Proteomes" id="UP000011081">
    <property type="component" value="Unassembled WGS sequence"/>
</dbReference>
<feature type="transmembrane region" description="Helical" evidence="7">
    <location>
        <begin position="121"/>
        <end position="141"/>
    </location>
</feature>
<evidence type="ECO:0000256" key="3">
    <source>
        <dbReference type="ARBA" id="ARBA00022597"/>
    </source>
</evidence>
<keyword evidence="5 7" id="KW-1133">Transmembrane helix</keyword>
<sequence>MQLITNNTIHTAMLRKSTTRRLNLLSHAIGIYLTFLGSNLLQERIISPDKPDSFNNYTFLAFIQYLTSSLFAFFLLIAMKMPIEEKRGSSLYSYFGIALGRFLSNQLGLWSLNFVSYPTLIIARSNKLLPVVVTNYFFFNLRTRLKRLIKIFFMTLGLFMFMYFESKRRTNNENTLIGTILLVSSLVVEGLTSSMQEFTFKKRKPHFLRMMFFCSIISLILSALLIFPPFSDQLTSSLAIFLRNPHSFFLIILTSFLNACGHCVVFSMIKEHGALSLIIVTSTRKMLSVVFSVLVYGHNINILQWTGILMVFVPMLIGDGR</sequence>
<evidence type="ECO:0000256" key="5">
    <source>
        <dbReference type="ARBA" id="ARBA00022989"/>
    </source>
</evidence>
<proteinExistence type="predicted"/>
<keyword evidence="2" id="KW-0813">Transport</keyword>
<dbReference type="OrthoDB" id="1601at2759"/>
<dbReference type="OMA" id="KIMTQHY"/>
<dbReference type="PANTHER" id="PTHR10778">
    <property type="entry name" value="SOLUTE CARRIER FAMILY 35 MEMBER B"/>
    <property type="match status" value="1"/>
</dbReference>
<evidence type="ECO:0000256" key="4">
    <source>
        <dbReference type="ARBA" id="ARBA00022692"/>
    </source>
</evidence>
<evidence type="ECO:0000256" key="2">
    <source>
        <dbReference type="ARBA" id="ARBA00022448"/>
    </source>
</evidence>
<dbReference type="VEuPathDB" id="MicrosporidiaDB:VCUG_00895"/>
<feature type="transmembrane region" description="Helical" evidence="7">
    <location>
        <begin position="91"/>
        <end position="109"/>
    </location>
</feature>
<evidence type="ECO:0000313" key="8">
    <source>
        <dbReference type="EMBL" id="ELA47572.1"/>
    </source>
</evidence>
<evidence type="ECO:0000256" key="7">
    <source>
        <dbReference type="SAM" id="Phobius"/>
    </source>
</evidence>
<gene>
    <name evidence="8" type="ORF">VCUG_00895</name>
</gene>
<evidence type="ECO:0000256" key="1">
    <source>
        <dbReference type="ARBA" id="ARBA00004141"/>
    </source>
</evidence>
<feature type="transmembrane region" description="Helical" evidence="7">
    <location>
        <begin position="247"/>
        <end position="267"/>
    </location>
</feature>
<dbReference type="GeneID" id="19878778"/>
<reference evidence="9" key="1">
    <citation type="submission" date="2011-03" db="EMBL/GenBank/DDBJ databases">
        <title>The genome sequence of Vavraia culicis strain floridensis.</title>
        <authorList>
            <consortium name="The Broad Institute Genome Sequencing Platform"/>
            <person name="Cuomo C."/>
            <person name="Becnel J."/>
            <person name="Sanscrainte N."/>
            <person name="Young S.K."/>
            <person name="Zeng Q."/>
            <person name="Gargeya S."/>
            <person name="Fitzgerald M."/>
            <person name="Haas B."/>
            <person name="Abouelleil A."/>
            <person name="Alvarado L."/>
            <person name="Arachchi H.M."/>
            <person name="Berlin A."/>
            <person name="Chapman S.B."/>
            <person name="Gearin G."/>
            <person name="Goldberg J."/>
            <person name="Griggs A."/>
            <person name="Gujja S."/>
            <person name="Hansen M."/>
            <person name="Heiman D."/>
            <person name="Howarth C."/>
            <person name="Larimer J."/>
            <person name="Lui A."/>
            <person name="MacDonald P.J.P."/>
            <person name="McCowen C."/>
            <person name="Montmayeur A."/>
            <person name="Murphy C."/>
            <person name="Neiman D."/>
            <person name="Pearson M."/>
            <person name="Priest M."/>
            <person name="Roberts A."/>
            <person name="Saif S."/>
            <person name="Shea T."/>
            <person name="Sisk P."/>
            <person name="Stolte C."/>
            <person name="Sykes S."/>
            <person name="Wortman J."/>
            <person name="Nusbaum C."/>
            <person name="Birren B."/>
        </authorList>
    </citation>
    <scope>NUCLEOTIDE SEQUENCE [LARGE SCALE GENOMIC DNA]</scope>
    <source>
        <strain evidence="9">floridensis</strain>
    </source>
</reference>